<dbReference type="GO" id="GO:0003723">
    <property type="term" value="F:RNA binding"/>
    <property type="evidence" value="ECO:0007669"/>
    <property type="project" value="UniProtKB-UniRule"/>
</dbReference>
<dbReference type="GO" id="GO:0004017">
    <property type="term" value="F:AMP kinase activity"/>
    <property type="evidence" value="ECO:0007669"/>
    <property type="project" value="UniProtKB-UniRule"/>
</dbReference>
<dbReference type="PRINTS" id="PR00094">
    <property type="entry name" value="ADENYLTKNASE"/>
</dbReference>
<name>A0A364MZM5_STELY</name>
<dbReference type="InterPro" id="IPR018850">
    <property type="entry name" value="Mt_escape_2_C"/>
</dbReference>
<keyword evidence="13" id="KW-0963">Cytoplasm</keyword>
<dbReference type="AlphaFoldDB" id="A0A364MZM5"/>
<evidence type="ECO:0000256" key="9">
    <source>
        <dbReference type="ARBA" id="ARBA00022989"/>
    </source>
</evidence>
<evidence type="ECO:0000259" key="16">
    <source>
        <dbReference type="PROSITE" id="PS50102"/>
    </source>
</evidence>
<dbReference type="InterPro" id="IPR006259">
    <property type="entry name" value="Adenyl_kin_sub"/>
</dbReference>
<dbReference type="Pfam" id="PF05191">
    <property type="entry name" value="ADK_lid"/>
    <property type="match status" value="1"/>
</dbReference>
<evidence type="ECO:0000256" key="15">
    <source>
        <dbReference type="SAM" id="Coils"/>
    </source>
</evidence>
<dbReference type="FunFam" id="3.40.50.300:FF:000106">
    <property type="entry name" value="Adenylate kinase mitochondrial"/>
    <property type="match status" value="1"/>
</dbReference>
<gene>
    <name evidence="13" type="primary">ADK1</name>
    <name evidence="17" type="ORF">DDE83_006264</name>
</gene>
<keyword evidence="11" id="KW-0472">Membrane</keyword>
<dbReference type="GO" id="GO:0005829">
    <property type="term" value="C:cytosol"/>
    <property type="evidence" value="ECO:0007669"/>
    <property type="project" value="UniProtKB-SubCell"/>
</dbReference>
<dbReference type="InterPro" id="IPR000504">
    <property type="entry name" value="RRM_dom"/>
</dbReference>
<dbReference type="Proteomes" id="UP000249619">
    <property type="component" value="Unassembled WGS sequence"/>
</dbReference>
<comment type="caution">
    <text evidence="17">The sequence shown here is derived from an EMBL/GenBank/DDBJ whole genome shotgun (WGS) entry which is preliminary data.</text>
</comment>
<evidence type="ECO:0000256" key="6">
    <source>
        <dbReference type="ARBA" id="ARBA00022777"/>
    </source>
</evidence>
<feature type="domain" description="RRM" evidence="16">
    <location>
        <begin position="162"/>
        <end position="254"/>
    </location>
</feature>
<dbReference type="CDD" id="cd01428">
    <property type="entry name" value="ADK"/>
    <property type="match status" value="1"/>
</dbReference>
<dbReference type="STRING" id="183478.A0A364MZM5"/>
<dbReference type="CDD" id="cd12433">
    <property type="entry name" value="RRM_Yme2p_like"/>
    <property type="match status" value="1"/>
</dbReference>
<dbReference type="PANTHER" id="PTHR32198">
    <property type="entry name" value="MITOCHONDRIAL ESCAPE PROTEIN 2"/>
    <property type="match status" value="1"/>
</dbReference>
<feature type="binding site" evidence="13">
    <location>
        <position position="1004"/>
    </location>
    <ligand>
        <name>AMP</name>
        <dbReference type="ChEBI" id="CHEBI:456215"/>
    </ligand>
</feature>
<reference evidence="18" key="1">
    <citation type="submission" date="2018-05" db="EMBL/GenBank/DDBJ databases">
        <title>Draft genome sequence of Stemphylium lycopersici strain CIDEFI 213.</title>
        <authorList>
            <person name="Medina R."/>
            <person name="Franco M.E.E."/>
            <person name="Lucentini C.G."/>
            <person name="Saparrat M.C.N."/>
            <person name="Balatti P.A."/>
        </authorList>
    </citation>
    <scope>NUCLEOTIDE SEQUENCE [LARGE SCALE GENOMIC DNA]</scope>
    <source>
        <strain evidence="18">CIDEFI 213</strain>
    </source>
</reference>
<dbReference type="PROSITE" id="PS50102">
    <property type="entry name" value="RRM"/>
    <property type="match status" value="1"/>
</dbReference>
<dbReference type="InterPro" id="IPR000850">
    <property type="entry name" value="Adenylat/UMP-CMP_kin"/>
</dbReference>
<feature type="binding site" evidence="13">
    <location>
        <begin position="997"/>
        <end position="1000"/>
    </location>
    <ligand>
        <name>AMP</name>
        <dbReference type="ChEBI" id="CHEBI:456215"/>
    </ligand>
</feature>
<comment type="function">
    <text evidence="12">Plays a role in maintaining the mitochondrial genome and in controlling the mtDNA escape. Involved in the regulation of mtDNA nucleotide structure and number. May have a dispensable role in early maturation of pre-rRNA.</text>
</comment>
<evidence type="ECO:0000256" key="10">
    <source>
        <dbReference type="ARBA" id="ARBA00023128"/>
    </source>
</evidence>
<dbReference type="InterPro" id="IPR035979">
    <property type="entry name" value="RBD_domain_sf"/>
</dbReference>
<comment type="domain">
    <text evidence="13">Consists of three domains, a large central CORE domain and two small peripheral domains, NMPbind and LID, which undergo movements during catalysis. The LID domain closes over the site of phosphoryl transfer upon ATP binding. Assembling and dissambling the active center during each catalytic cycle provides an effective means to prevent ATP hydrolysis.</text>
</comment>
<dbReference type="EMBL" id="QGDH01000094">
    <property type="protein sequence ID" value="RAR07846.1"/>
    <property type="molecule type" value="Genomic_DNA"/>
</dbReference>
<keyword evidence="7" id="KW-0999">Mitochondrion inner membrane</keyword>
<dbReference type="GO" id="GO:0005758">
    <property type="term" value="C:mitochondrial intermembrane space"/>
    <property type="evidence" value="ECO:0007669"/>
    <property type="project" value="UniProtKB-SubCell"/>
</dbReference>
<feature type="binding site" evidence="13">
    <location>
        <begin position="968"/>
        <end position="970"/>
    </location>
    <ligand>
        <name>AMP</name>
        <dbReference type="ChEBI" id="CHEBI:456215"/>
    </ligand>
</feature>
<dbReference type="NCBIfam" id="TIGR01351">
    <property type="entry name" value="adk"/>
    <property type="match status" value="1"/>
</dbReference>
<comment type="similarity">
    <text evidence="13">Belongs to the adenylate kinase family. AK2 subfamily.</text>
</comment>
<dbReference type="Pfam" id="PF00076">
    <property type="entry name" value="RRM_1"/>
    <property type="match status" value="1"/>
</dbReference>
<evidence type="ECO:0000256" key="5">
    <source>
        <dbReference type="ARBA" id="ARBA00022741"/>
    </source>
</evidence>
<dbReference type="InterPro" id="IPR034260">
    <property type="entry name" value="Yme2_RRM"/>
</dbReference>
<evidence type="ECO:0000256" key="3">
    <source>
        <dbReference type="ARBA" id="ARBA00022679"/>
    </source>
</evidence>
<evidence type="ECO:0000313" key="18">
    <source>
        <dbReference type="Proteomes" id="UP000249619"/>
    </source>
</evidence>
<dbReference type="PANTHER" id="PTHR32198:SF2">
    <property type="entry name" value="MITOCHONDRIAL ESCAPE PROTEIN 2"/>
    <property type="match status" value="1"/>
</dbReference>
<evidence type="ECO:0000256" key="2">
    <source>
        <dbReference type="ARBA" id="ARBA00010320"/>
    </source>
</evidence>
<dbReference type="InterPro" id="IPR007862">
    <property type="entry name" value="Adenylate_kinase_lid-dom"/>
</dbReference>
<evidence type="ECO:0000256" key="1">
    <source>
        <dbReference type="ARBA" id="ARBA00004434"/>
    </source>
</evidence>
<dbReference type="InterPro" id="IPR033690">
    <property type="entry name" value="Adenylat_kinase_CS"/>
</dbReference>
<keyword evidence="18" id="KW-1185">Reference proteome</keyword>
<accession>A0A364MZM5</accession>
<dbReference type="NCBIfam" id="NF001381">
    <property type="entry name" value="PRK00279.1-3"/>
    <property type="match status" value="1"/>
</dbReference>
<feature type="binding site" evidence="13">
    <location>
        <begin position="921"/>
        <end position="926"/>
    </location>
    <ligand>
        <name>ATP</name>
        <dbReference type="ChEBI" id="CHEBI:30616"/>
    </ligand>
</feature>
<comment type="function">
    <text evidence="13">Catalyzes the reversible transfer of the terminal phosphate group between ATP and AMP. Plays an important role in cellular energy homeostasis and in adenine nucleotide metabolism. Adenylate kinase activity is critical for regulation of the phosphate utilization and the AMP de novo biosynthesis pathways.</text>
</comment>
<keyword evidence="14" id="KW-0694">RNA-binding</keyword>
<dbReference type="OrthoDB" id="10267654at2759"/>
<comment type="similarity">
    <text evidence="2">Belongs to the YME2 family.</text>
</comment>
<feature type="coiled-coil region" evidence="15">
    <location>
        <begin position="878"/>
        <end position="905"/>
    </location>
</feature>
<comment type="subcellular location">
    <subcellularLocation>
        <location evidence="13">Cytoplasm</location>
        <location evidence="13">Cytosol</location>
    </subcellularLocation>
    <subcellularLocation>
        <location evidence="13">Mitochondrion intermembrane space</location>
    </subcellularLocation>
    <subcellularLocation>
        <location evidence="1">Mitochondrion inner membrane</location>
        <topology evidence="1">Single-pass membrane protein</topology>
    </subcellularLocation>
    <text evidence="13">Predominantly mitochondrial.</text>
</comment>
<feature type="region of interest" description="NMPbind" evidence="13">
    <location>
        <begin position="941"/>
        <end position="970"/>
    </location>
</feature>
<keyword evidence="9" id="KW-1133">Transmembrane helix</keyword>
<dbReference type="InterPro" id="IPR027417">
    <property type="entry name" value="P-loop_NTPase"/>
</dbReference>
<dbReference type="InterPro" id="IPR039627">
    <property type="entry name" value="Yme2_C"/>
</dbReference>
<evidence type="ECO:0000256" key="8">
    <source>
        <dbReference type="ARBA" id="ARBA00022840"/>
    </source>
</evidence>
<dbReference type="SUPFAM" id="SSF52540">
    <property type="entry name" value="P-loop containing nucleoside triphosphate hydrolases"/>
    <property type="match status" value="1"/>
</dbReference>
<dbReference type="GO" id="GO:0005524">
    <property type="term" value="F:ATP binding"/>
    <property type="evidence" value="ECO:0007669"/>
    <property type="project" value="UniProtKB-KW"/>
</dbReference>
<evidence type="ECO:0000256" key="7">
    <source>
        <dbReference type="ARBA" id="ARBA00022792"/>
    </source>
</evidence>
<protein>
    <recommendedName>
        <fullName evidence="13">Adenylate kinase</fullName>
        <ecNumber evidence="13">2.7.4.3</ecNumber>
    </recommendedName>
    <alternativeName>
        <fullName evidence="13">ATP-AMP transphosphorylase</fullName>
    </alternativeName>
    <alternativeName>
        <fullName evidence="13">ATP:AMP phosphotransferase</fullName>
    </alternativeName>
    <alternativeName>
        <fullName evidence="13">Adenylate kinase cytosolic and mitochondrial</fullName>
    </alternativeName>
    <alternativeName>
        <fullName evidence="13">Adenylate monophosphate kinase</fullName>
    </alternativeName>
</protein>
<feature type="binding site" evidence="13">
    <location>
        <position position="942"/>
    </location>
    <ligand>
        <name>AMP</name>
        <dbReference type="ChEBI" id="CHEBI:456215"/>
    </ligand>
</feature>
<dbReference type="SUPFAM" id="SSF54928">
    <property type="entry name" value="RNA-binding domain, RBD"/>
    <property type="match status" value="1"/>
</dbReference>
<feature type="binding site" evidence="13">
    <location>
        <position position="1111"/>
    </location>
    <ligand>
        <name>ATP</name>
        <dbReference type="ChEBI" id="CHEBI:30616"/>
    </ligand>
</feature>
<evidence type="ECO:0000256" key="12">
    <source>
        <dbReference type="ARBA" id="ARBA00025276"/>
    </source>
</evidence>
<dbReference type="HAMAP" id="MF_03168">
    <property type="entry name" value="Adenylate_kinase_AK2"/>
    <property type="match status" value="1"/>
</dbReference>
<feature type="binding site" evidence="13">
    <location>
        <position position="1083"/>
    </location>
    <ligand>
        <name>AMP</name>
        <dbReference type="ChEBI" id="CHEBI:456215"/>
    </ligand>
</feature>
<sequence>MPAVALCMGQQVRYVTGLQAGEDKTGHISAGPNEGIFFFNNVFPIQIRKVLGLPMPGILDRLVSPSVSGTDPKTVIERASAKRNLNITCAEVLPRMREGGAFVKFSHDGNATTSEIEKTLQQYLRDEPVRPWWSPWKRMRAKAVKGRPWVEDLMRLPCSRLRVEFVSGEPGAPATEAVELSQEELFQFFRPYGKLSDIVMQSPDSKVLPRFAYLDYSSIGKAIMARNCMHGYIVSEAEGGGKKGTILRLKYEQKIKPRYIRDWIFNHPRIIIPIVAALIAGTVAVVFDPIRTFFVKAHITRNFHIEENKWYQWIKGYATDIIGGGKKRDDDDGMDAIWDDRKDNIEQIRTWLVETAETFIIVQGPKGSGKRELVVDQALQDRKLKLIIDCKPIQEARGESATICAAALSVGYRPVFSWMNSISGMIDMAAQGATGVNTGFSETMDSQLSKIWNTTASALRQIALDNRHKNDKDAHLEDDEWLEAHPERRPVVVIDNFLHKSQEGGIVYDKIADWAALLTTTNIAHVIFLTNDVAYSKSLCKAMPYRMFREISLSDCGPEEAKRFVITYLDADVEDDPAPKDGSPKKIPSQHRTDLGELDTCIDLLGGRLTDLEFLSRRIKCGETPTKAVHEIINQSASEILKIFLLGTEEEKGNRYWNTEQAWFLIKQLAQKECLRYNEVLIDDIFKTGGESVLRALEQAELISIVSGANGRPSVIKPGKPVYHPAFKRLTEDKVLKSRLDLAVLTQLMKIESATIDKCENELLLLSQLRNQPAPTHGRVNYLLIKLMSSQGKVEKYETEMKGLKKRSLDLPTTERRATSSSTSPIVATVHCPLRDSRYFILSGAAHFVVSILCPSTPFPPRFASQPGAMAPITDTVVDDLKSTVSRLEQRIAELENKLSGHGGQSPSQESVRMILMGPPGAGKGTQAPRIKEKFCACHLATGDMLRAQVAAKTTLGREAKKIMDAGGLVSDEIMVNMIKTELETNQECSKGFILDGFPRTVTQAEKLDGMLAATKKPLQHAIELQIDDGLLVSRITGRLVHPASGRSYHKIFNPPKAPMTDDLTGEPLIQRSDDNEDTLKKRLSTYHAQTAPVVAYYQKTGIWKPIDASQEPGQVWKSLLKIFDNKAMIGGQSGSLLNKIGLKN</sequence>
<feature type="binding site" evidence="13">
    <location>
        <position position="947"/>
    </location>
    <ligand>
        <name>AMP</name>
        <dbReference type="ChEBI" id="CHEBI:456215"/>
    </ligand>
</feature>
<keyword evidence="10 13" id="KW-0496">Mitochondrion</keyword>
<feature type="binding site" evidence="13">
    <location>
        <position position="1039"/>
    </location>
    <ligand>
        <name>ATP</name>
        <dbReference type="ChEBI" id="CHEBI:30616"/>
    </ligand>
</feature>
<dbReference type="NCBIfam" id="NF011100">
    <property type="entry name" value="PRK14527.1"/>
    <property type="match status" value="1"/>
</dbReference>
<feature type="binding site" evidence="13">
    <location>
        <begin position="1048"/>
        <end position="1049"/>
    </location>
    <ligand>
        <name>ATP</name>
        <dbReference type="ChEBI" id="CHEBI:30616"/>
    </ligand>
</feature>
<keyword evidence="3 13" id="KW-0808">Transferase</keyword>
<proteinExistence type="inferred from homology"/>
<dbReference type="Pfam" id="PF10443">
    <property type="entry name" value="RNA12"/>
    <property type="match status" value="1"/>
</dbReference>
<evidence type="ECO:0000256" key="13">
    <source>
        <dbReference type="HAMAP-Rule" id="MF_03168"/>
    </source>
</evidence>
<feature type="binding site" evidence="13">
    <location>
        <position position="1072"/>
    </location>
    <ligand>
        <name>AMP</name>
        <dbReference type="ChEBI" id="CHEBI:456215"/>
    </ligand>
</feature>
<keyword evidence="4" id="KW-0812">Transmembrane</keyword>
<dbReference type="GO" id="GO:0046034">
    <property type="term" value="P:ATP metabolic process"/>
    <property type="evidence" value="ECO:0007669"/>
    <property type="project" value="UniProtKB-UniRule"/>
</dbReference>
<organism evidence="17 18">
    <name type="scientific">Stemphylium lycopersici</name>
    <name type="common">Tomato gray leaf spot disease fungus</name>
    <name type="synonym">Thyrospora lycopersici</name>
    <dbReference type="NCBI Taxonomy" id="183478"/>
    <lineage>
        <taxon>Eukaryota</taxon>
        <taxon>Fungi</taxon>
        <taxon>Dikarya</taxon>
        <taxon>Ascomycota</taxon>
        <taxon>Pezizomycotina</taxon>
        <taxon>Dothideomycetes</taxon>
        <taxon>Pleosporomycetidae</taxon>
        <taxon>Pleosporales</taxon>
        <taxon>Pleosporineae</taxon>
        <taxon>Pleosporaceae</taxon>
        <taxon>Stemphylium</taxon>
    </lineage>
</organism>
<comment type="subunit">
    <text evidence="13">Monomer.</text>
</comment>
<dbReference type="GO" id="GO:0005743">
    <property type="term" value="C:mitochondrial inner membrane"/>
    <property type="evidence" value="ECO:0007669"/>
    <property type="project" value="UniProtKB-SubCell"/>
</dbReference>
<dbReference type="PROSITE" id="PS00113">
    <property type="entry name" value="ADENYLATE_KINASE"/>
    <property type="match status" value="1"/>
</dbReference>
<evidence type="ECO:0000256" key="14">
    <source>
        <dbReference type="PROSITE-ProRule" id="PRU00176"/>
    </source>
</evidence>
<evidence type="ECO:0000256" key="4">
    <source>
        <dbReference type="ARBA" id="ARBA00022692"/>
    </source>
</evidence>
<evidence type="ECO:0000313" key="17">
    <source>
        <dbReference type="EMBL" id="RAR07846.1"/>
    </source>
</evidence>
<comment type="catalytic activity">
    <reaction evidence="13">
        <text>AMP + ATP = 2 ADP</text>
        <dbReference type="Rhea" id="RHEA:12973"/>
        <dbReference type="ChEBI" id="CHEBI:30616"/>
        <dbReference type="ChEBI" id="CHEBI:456215"/>
        <dbReference type="ChEBI" id="CHEBI:456216"/>
        <dbReference type="EC" id="2.7.4.3"/>
    </reaction>
</comment>
<feature type="region of interest" description="LID" evidence="13">
    <location>
        <begin position="1038"/>
        <end position="1075"/>
    </location>
</feature>
<dbReference type="Gene3D" id="3.40.50.300">
    <property type="entry name" value="P-loop containing nucleotide triphosphate hydrolases"/>
    <property type="match status" value="1"/>
</dbReference>
<dbReference type="InterPro" id="IPR028587">
    <property type="entry name" value="AK2"/>
</dbReference>
<evidence type="ECO:0000256" key="11">
    <source>
        <dbReference type="ARBA" id="ARBA00023136"/>
    </source>
</evidence>
<dbReference type="GO" id="GO:0046033">
    <property type="term" value="P:AMP metabolic process"/>
    <property type="evidence" value="ECO:0007669"/>
    <property type="project" value="UniProtKB-UniRule"/>
</dbReference>
<dbReference type="EC" id="2.7.4.3" evidence="13"/>
<keyword evidence="5 13" id="KW-0547">Nucleotide-binding</keyword>
<keyword evidence="15" id="KW-0175">Coiled coil</keyword>
<keyword evidence="8 13" id="KW-0067">ATP-binding</keyword>
<dbReference type="HAMAP" id="MF_00235">
    <property type="entry name" value="Adenylate_kinase_Adk"/>
    <property type="match status" value="1"/>
</dbReference>
<dbReference type="Pfam" id="PF00406">
    <property type="entry name" value="ADK"/>
    <property type="match status" value="1"/>
</dbReference>
<keyword evidence="6 13" id="KW-0418">Kinase</keyword>
<dbReference type="GO" id="GO:0006172">
    <property type="term" value="P:ADP biosynthetic process"/>
    <property type="evidence" value="ECO:0007669"/>
    <property type="project" value="UniProtKB-UniRule"/>
</dbReference>